<reference evidence="2" key="1">
    <citation type="journal article" date="2011" name="Nature">
        <title>Genome sequence and analysis of the tuber crop potato.</title>
        <authorList>
            <consortium name="The Potato Genome Sequencing Consortium"/>
        </authorList>
    </citation>
    <scope>NUCLEOTIDE SEQUENCE [LARGE SCALE GENOMIC DNA]</scope>
    <source>
        <strain evidence="2">cv. DM1-3 516 R44</strain>
    </source>
</reference>
<proteinExistence type="predicted"/>
<dbReference type="HOGENOM" id="CLU_2254949_0_0_1"/>
<dbReference type="EnsemblPlants" id="PGSC0003DMT400092311">
    <property type="protein sequence ID" value="PGSC0003DMT400092311"/>
    <property type="gene ID" value="PGSC0003DMG400041882"/>
</dbReference>
<protein>
    <submittedName>
        <fullName evidence="1">Uncharacterized protein</fullName>
    </submittedName>
</protein>
<dbReference type="PaxDb" id="4113-PGSC0003DMT400092311"/>
<evidence type="ECO:0000313" key="1">
    <source>
        <dbReference type="EnsemblPlants" id="PGSC0003DMT400092311"/>
    </source>
</evidence>
<sequence length="104" mass="11819">MIEYWVQTIRKNTKKPLKIIADLYQLWGATVRGPSTDHPGRSSMGLETFSLALRMTGTKYGPSVHLRSVHGHRKSHFGPQSSTKYVTHLRDLPMTRTLDNGPSW</sequence>
<keyword evidence="2" id="KW-1185">Reference proteome</keyword>
<dbReference type="Proteomes" id="UP000011115">
    <property type="component" value="Unassembled WGS sequence"/>
</dbReference>
<dbReference type="Gramene" id="PGSC0003DMT400092311">
    <property type="protein sequence ID" value="PGSC0003DMT400092311"/>
    <property type="gene ID" value="PGSC0003DMG400041882"/>
</dbReference>
<organism evidence="1 2">
    <name type="scientific">Solanum tuberosum</name>
    <name type="common">Potato</name>
    <dbReference type="NCBI Taxonomy" id="4113"/>
    <lineage>
        <taxon>Eukaryota</taxon>
        <taxon>Viridiplantae</taxon>
        <taxon>Streptophyta</taxon>
        <taxon>Embryophyta</taxon>
        <taxon>Tracheophyta</taxon>
        <taxon>Spermatophyta</taxon>
        <taxon>Magnoliopsida</taxon>
        <taxon>eudicotyledons</taxon>
        <taxon>Gunneridae</taxon>
        <taxon>Pentapetalae</taxon>
        <taxon>asterids</taxon>
        <taxon>lamiids</taxon>
        <taxon>Solanales</taxon>
        <taxon>Solanaceae</taxon>
        <taxon>Solanoideae</taxon>
        <taxon>Solaneae</taxon>
        <taxon>Solanum</taxon>
    </lineage>
</organism>
<dbReference type="AlphaFoldDB" id="M1DPJ5"/>
<dbReference type="InParanoid" id="M1DPJ5"/>
<name>M1DPJ5_SOLTU</name>
<accession>M1DPJ5</accession>
<reference evidence="1" key="2">
    <citation type="submission" date="2015-06" db="UniProtKB">
        <authorList>
            <consortium name="EnsemblPlants"/>
        </authorList>
    </citation>
    <scope>IDENTIFICATION</scope>
    <source>
        <strain evidence="1">DM1-3 516 R44</strain>
    </source>
</reference>
<evidence type="ECO:0000313" key="2">
    <source>
        <dbReference type="Proteomes" id="UP000011115"/>
    </source>
</evidence>